<dbReference type="EMBL" id="DSLL01000034">
    <property type="protein sequence ID" value="HEH31274.1"/>
    <property type="molecule type" value="Genomic_DNA"/>
</dbReference>
<accession>A0A7J2TAS9</accession>
<gene>
    <name evidence="2" type="ORF">ENP99_04080</name>
</gene>
<feature type="region of interest" description="Disordered" evidence="1">
    <location>
        <begin position="39"/>
        <end position="59"/>
    </location>
</feature>
<comment type="caution">
    <text evidence="2">The sequence shown here is derived from an EMBL/GenBank/DDBJ whole genome shotgun (WGS) entry which is preliminary data.</text>
</comment>
<proteinExistence type="predicted"/>
<organism evidence="2">
    <name type="scientific">Ignisphaera aggregans</name>
    <dbReference type="NCBI Taxonomy" id="334771"/>
    <lineage>
        <taxon>Archaea</taxon>
        <taxon>Thermoproteota</taxon>
        <taxon>Thermoprotei</taxon>
        <taxon>Desulfurococcales</taxon>
        <taxon>Desulfurococcaceae</taxon>
        <taxon>Ignisphaera</taxon>
    </lineage>
</organism>
<name>A0A7J2TAS9_9CREN</name>
<dbReference type="AlphaFoldDB" id="A0A7J2TAS9"/>
<reference evidence="2" key="1">
    <citation type="journal article" date="2020" name="mSystems">
        <title>Genome- and Community-Level Interaction Insights into Carbon Utilization and Element Cycling Functions of Hydrothermarchaeota in Hydrothermal Sediment.</title>
        <authorList>
            <person name="Zhou Z."/>
            <person name="Liu Y."/>
            <person name="Xu W."/>
            <person name="Pan J."/>
            <person name="Luo Z.H."/>
            <person name="Li M."/>
        </authorList>
    </citation>
    <scope>NUCLEOTIDE SEQUENCE [LARGE SCALE GENOMIC DNA]</scope>
    <source>
        <strain evidence="2">SpSt-27</strain>
    </source>
</reference>
<protein>
    <submittedName>
        <fullName evidence="2">Uncharacterized protein</fullName>
    </submittedName>
</protein>
<evidence type="ECO:0000313" key="2">
    <source>
        <dbReference type="EMBL" id="HEH31274.1"/>
    </source>
</evidence>
<sequence length="59" mass="5962">MVGAGHDRKVTPRITGSSRARAHIDPAVCYIDVGSSHPGGAAAPKGGAARPLKGNVSWV</sequence>
<evidence type="ECO:0000256" key="1">
    <source>
        <dbReference type="SAM" id="MobiDB-lite"/>
    </source>
</evidence>